<dbReference type="InterPro" id="IPR036249">
    <property type="entry name" value="Thioredoxin-like_sf"/>
</dbReference>
<keyword evidence="7" id="KW-0963">Cytoplasm</keyword>
<dbReference type="InterPro" id="IPR014025">
    <property type="entry name" value="Glutaredoxin_subgr"/>
</dbReference>
<organism evidence="9 10">
    <name type="scientific">Rhizobium quercicola</name>
    <dbReference type="NCBI Taxonomy" id="2901226"/>
    <lineage>
        <taxon>Bacteria</taxon>
        <taxon>Pseudomonadati</taxon>
        <taxon>Pseudomonadota</taxon>
        <taxon>Alphaproteobacteria</taxon>
        <taxon>Hyphomicrobiales</taxon>
        <taxon>Rhizobiaceae</taxon>
        <taxon>Rhizobium/Agrobacterium group</taxon>
        <taxon>Rhizobium</taxon>
    </lineage>
</organism>
<protein>
    <recommendedName>
        <fullName evidence="7">Glutaredoxin</fullName>
    </recommendedName>
</protein>
<evidence type="ECO:0000259" key="8">
    <source>
        <dbReference type="Pfam" id="PF00462"/>
    </source>
</evidence>
<dbReference type="PROSITE" id="PS51354">
    <property type="entry name" value="GLUTAREDOXIN_2"/>
    <property type="match status" value="1"/>
</dbReference>
<accession>A0A9X1T1L4</accession>
<dbReference type="Pfam" id="PF00462">
    <property type="entry name" value="Glutaredoxin"/>
    <property type="match status" value="1"/>
</dbReference>
<proteinExistence type="inferred from homology"/>
<keyword evidence="5" id="KW-1015">Disulfide bond</keyword>
<name>A0A9X1T1L4_9HYPH</name>
<gene>
    <name evidence="9" type="primary">grxC</name>
    <name evidence="9" type="ORF">LRX75_16740</name>
</gene>
<dbReference type="AlphaFoldDB" id="A0A9X1T1L4"/>
<dbReference type="Gene3D" id="3.40.30.10">
    <property type="entry name" value="Glutaredoxin"/>
    <property type="match status" value="1"/>
</dbReference>
<evidence type="ECO:0000256" key="7">
    <source>
        <dbReference type="RuleBase" id="RU364065"/>
    </source>
</evidence>
<comment type="similarity">
    <text evidence="2 7">Belongs to the glutaredoxin family.</text>
</comment>
<dbReference type="RefSeq" id="WP_231815826.1">
    <property type="nucleotide sequence ID" value="NZ_JAJOZR010000010.1"/>
</dbReference>
<evidence type="ECO:0000256" key="2">
    <source>
        <dbReference type="ARBA" id="ARBA00007787"/>
    </source>
</evidence>
<evidence type="ECO:0000313" key="9">
    <source>
        <dbReference type="EMBL" id="MCD7110682.1"/>
    </source>
</evidence>
<keyword evidence="3 7" id="KW-0813">Transport</keyword>
<keyword evidence="6 7" id="KW-0676">Redox-active center</keyword>
<dbReference type="SUPFAM" id="SSF52833">
    <property type="entry name" value="Thioredoxin-like"/>
    <property type="match status" value="1"/>
</dbReference>
<dbReference type="EMBL" id="JAJOZR010000010">
    <property type="protein sequence ID" value="MCD7110682.1"/>
    <property type="molecule type" value="Genomic_DNA"/>
</dbReference>
<dbReference type="NCBIfam" id="TIGR02181">
    <property type="entry name" value="GRX_bact"/>
    <property type="match status" value="1"/>
</dbReference>
<dbReference type="GO" id="GO:0015035">
    <property type="term" value="F:protein-disulfide reductase activity"/>
    <property type="evidence" value="ECO:0007669"/>
    <property type="project" value="TreeGrafter"/>
</dbReference>
<dbReference type="Proteomes" id="UP001139089">
    <property type="component" value="Unassembled WGS sequence"/>
</dbReference>
<evidence type="ECO:0000256" key="3">
    <source>
        <dbReference type="ARBA" id="ARBA00022448"/>
    </source>
</evidence>
<dbReference type="PANTHER" id="PTHR46679">
    <property type="match status" value="1"/>
</dbReference>
<keyword evidence="4 7" id="KW-0249">Electron transport</keyword>
<feature type="domain" description="Glutaredoxin" evidence="8">
    <location>
        <begin position="4"/>
        <end position="64"/>
    </location>
</feature>
<keyword evidence="10" id="KW-1185">Reference proteome</keyword>
<dbReference type="GO" id="GO:0015038">
    <property type="term" value="F:glutathione disulfide oxidoreductase activity"/>
    <property type="evidence" value="ECO:0007669"/>
    <property type="project" value="UniProtKB-UniRule"/>
</dbReference>
<evidence type="ECO:0000256" key="6">
    <source>
        <dbReference type="ARBA" id="ARBA00023284"/>
    </source>
</evidence>
<evidence type="ECO:0000256" key="1">
    <source>
        <dbReference type="ARBA" id="ARBA00002549"/>
    </source>
</evidence>
<dbReference type="GO" id="GO:0045454">
    <property type="term" value="P:cell redox homeostasis"/>
    <property type="evidence" value="ECO:0007669"/>
    <property type="project" value="InterPro"/>
</dbReference>
<sequence length="85" mass="8988">MASVVLYTRQACGYCAAAKKLLSSKGVSFLEHDATYSPDLRQEMIAKANGGSTFPQIFINGTHVGGCDDLHALDKAGKLDPMLAA</sequence>
<dbReference type="InterPro" id="IPR002109">
    <property type="entry name" value="Glutaredoxin"/>
</dbReference>
<comment type="caution">
    <text evidence="9">The sequence shown here is derived from an EMBL/GenBank/DDBJ whole genome shotgun (WGS) entry which is preliminary data.</text>
</comment>
<comment type="function">
    <text evidence="1 7">Has a glutathione-disulfide oxidoreductase activity in the presence of NADPH and glutathione reductase. Reduces low molecular weight disulfides and proteins.</text>
</comment>
<evidence type="ECO:0000256" key="5">
    <source>
        <dbReference type="ARBA" id="ARBA00023157"/>
    </source>
</evidence>
<dbReference type="CDD" id="cd03418">
    <property type="entry name" value="GRX_GRXb_1_3_like"/>
    <property type="match status" value="1"/>
</dbReference>
<dbReference type="PANTHER" id="PTHR46679:SF1">
    <property type="entry name" value="GLUTAREDOXIN-2, MITOCHONDRIAL"/>
    <property type="match status" value="1"/>
</dbReference>
<evidence type="ECO:0000256" key="4">
    <source>
        <dbReference type="ARBA" id="ARBA00022982"/>
    </source>
</evidence>
<dbReference type="InterPro" id="IPR011900">
    <property type="entry name" value="GRX_bact"/>
</dbReference>
<evidence type="ECO:0000313" key="10">
    <source>
        <dbReference type="Proteomes" id="UP001139089"/>
    </source>
</evidence>
<reference evidence="9" key="1">
    <citation type="submission" date="2021-12" db="EMBL/GenBank/DDBJ databases">
        <authorList>
            <person name="Li Y."/>
        </authorList>
    </citation>
    <scope>NUCLEOTIDE SEQUENCE</scope>
    <source>
        <strain evidence="9">DKSPLA3</strain>
    </source>
</reference>
<dbReference type="PRINTS" id="PR00160">
    <property type="entry name" value="GLUTAREDOXIN"/>
</dbReference>